<organism evidence="2 3">
    <name type="scientific">Streptomyces corynorhini</name>
    <dbReference type="NCBI Taxonomy" id="2282652"/>
    <lineage>
        <taxon>Bacteria</taxon>
        <taxon>Bacillati</taxon>
        <taxon>Actinomycetota</taxon>
        <taxon>Actinomycetes</taxon>
        <taxon>Kitasatosporales</taxon>
        <taxon>Streptomycetaceae</taxon>
        <taxon>Streptomyces</taxon>
    </lineage>
</organism>
<dbReference type="Proteomes" id="UP000253741">
    <property type="component" value="Unassembled WGS sequence"/>
</dbReference>
<gene>
    <name evidence="2" type="ORF">DVH02_19005</name>
</gene>
<comment type="caution">
    <text evidence="2">The sequence shown here is derived from an EMBL/GenBank/DDBJ whole genome shotgun (WGS) entry which is preliminary data.</text>
</comment>
<dbReference type="EMBL" id="QQNA01000146">
    <property type="protein sequence ID" value="RDG36615.1"/>
    <property type="molecule type" value="Genomic_DNA"/>
</dbReference>
<protein>
    <recommendedName>
        <fullName evidence="4">PRC-barrel domain containing protein</fullName>
    </recommendedName>
</protein>
<evidence type="ECO:0000313" key="2">
    <source>
        <dbReference type="EMBL" id="RDG36615.1"/>
    </source>
</evidence>
<dbReference type="OrthoDB" id="3855669at2"/>
<evidence type="ECO:0000256" key="1">
    <source>
        <dbReference type="SAM" id="MobiDB-lite"/>
    </source>
</evidence>
<evidence type="ECO:0000313" key="3">
    <source>
        <dbReference type="Proteomes" id="UP000253741"/>
    </source>
</evidence>
<reference evidence="2 3" key="1">
    <citation type="submission" date="2018-07" db="EMBL/GenBank/DDBJ databases">
        <title>Streptomyces species from bats.</title>
        <authorList>
            <person name="Dunlap C."/>
        </authorList>
    </citation>
    <scope>NUCLEOTIDE SEQUENCE [LARGE SCALE GENOMIC DNA]</scope>
    <source>
        <strain evidence="2 3">AC230</strain>
    </source>
</reference>
<feature type="region of interest" description="Disordered" evidence="1">
    <location>
        <begin position="32"/>
        <end position="66"/>
    </location>
</feature>
<dbReference type="AlphaFoldDB" id="A0A370BB08"/>
<dbReference type="RefSeq" id="WP_114625018.1">
    <property type="nucleotide sequence ID" value="NZ_QQNA01000146.1"/>
</dbReference>
<sequence>MITAEDIGCQVEDQEGRVGILRAVIRDYEDPAEAPGERRKRPTAFLRAEGGGTEWLVPPEHVRRAP</sequence>
<keyword evidence="3" id="KW-1185">Reference proteome</keyword>
<proteinExistence type="predicted"/>
<accession>A0A370BB08</accession>
<evidence type="ECO:0008006" key="4">
    <source>
        <dbReference type="Google" id="ProtNLM"/>
    </source>
</evidence>
<name>A0A370BB08_9ACTN</name>